<dbReference type="PANTHER" id="PTHR40661">
    <property type="match status" value="1"/>
</dbReference>
<reference evidence="6 9" key="3">
    <citation type="submission" date="2020-12" db="EMBL/GenBank/DDBJ databases">
        <title>FDA dAtabase for Regulatory Grade micrObial Sequences (FDA-ARGOS): Supporting development and validation of Infectious Disease Dx tests.</title>
        <authorList>
            <person name="Sproer C."/>
            <person name="Gronow S."/>
            <person name="Severitt S."/>
            <person name="Schroder I."/>
            <person name="Tallon L."/>
            <person name="Sadzewicz L."/>
            <person name="Zhao X."/>
            <person name="Boylan J."/>
            <person name="Ott S."/>
            <person name="Bowen H."/>
            <person name="Vavikolanu K."/>
            <person name="Mehta A."/>
            <person name="Aluvathingal J."/>
            <person name="Nadendla S."/>
            <person name="Lowell S."/>
            <person name="Myers T."/>
            <person name="Yan Y."/>
            <person name="Sichtig H."/>
        </authorList>
    </citation>
    <scope>NUCLEOTIDE SEQUENCE [LARGE SCALE GENOMIC DNA]</scope>
    <source>
        <strain evidence="6 9">FDAARGOS_945</strain>
    </source>
</reference>
<evidence type="ECO:0000313" key="8">
    <source>
        <dbReference type="Proteomes" id="UP000254219"/>
    </source>
</evidence>
<evidence type="ECO:0000313" key="6">
    <source>
        <dbReference type="EMBL" id="QPR06369.1"/>
    </source>
</evidence>
<evidence type="ECO:0000313" key="10">
    <source>
        <dbReference type="Proteomes" id="UP000854059"/>
    </source>
</evidence>
<evidence type="ECO:0000313" key="7">
    <source>
        <dbReference type="EMBL" id="STD44484.1"/>
    </source>
</evidence>
<dbReference type="SMART" id="SM00530">
    <property type="entry name" value="HTH_XRE"/>
    <property type="match status" value="1"/>
</dbReference>
<dbReference type="RefSeq" id="WP_001046700.1">
    <property type="nucleotide sequence ID" value="NZ_BFOT01000139.1"/>
</dbReference>
<protein>
    <submittedName>
        <fullName evidence="5">Helix-turn-helix domain-containing protein</fullName>
    </submittedName>
    <submittedName>
        <fullName evidence="7">Putative phage repressor protein</fullName>
    </submittedName>
</protein>
<reference evidence="7 8" key="2">
    <citation type="submission" date="2018-06" db="EMBL/GenBank/DDBJ databases">
        <authorList>
            <consortium name="Pathogen Informatics"/>
            <person name="Doyle S."/>
        </authorList>
    </citation>
    <scope>NUCLEOTIDE SEQUENCE [LARGE SCALE GENOMIC DNA]</scope>
    <source>
        <strain evidence="7 8">NCTC11181</strain>
    </source>
</reference>
<dbReference type="Proteomes" id="UP000594864">
    <property type="component" value="Chromosome"/>
</dbReference>
<dbReference type="PROSITE" id="PS50943">
    <property type="entry name" value="HTH_CROC1"/>
    <property type="match status" value="1"/>
</dbReference>
<dbReference type="CDD" id="cd00093">
    <property type="entry name" value="HTH_XRE"/>
    <property type="match status" value="1"/>
</dbReference>
<dbReference type="GO" id="GO:0003677">
    <property type="term" value="F:DNA binding"/>
    <property type="evidence" value="ECO:0007669"/>
    <property type="project" value="UniProtKB-KW"/>
</dbReference>
<evidence type="ECO:0000259" key="4">
    <source>
        <dbReference type="PROSITE" id="PS50943"/>
    </source>
</evidence>
<dbReference type="Gene3D" id="2.10.109.10">
    <property type="entry name" value="Umud Fragment, subunit A"/>
    <property type="match status" value="1"/>
</dbReference>
<evidence type="ECO:0000313" key="9">
    <source>
        <dbReference type="Proteomes" id="UP000594864"/>
    </source>
</evidence>
<reference evidence="5" key="1">
    <citation type="submission" date="2018-05" db="EMBL/GenBank/DDBJ databases">
        <authorList>
            <person name="Ashton P.M."/>
            <person name="Dallman T."/>
            <person name="Nair S."/>
            <person name="De Pinna E."/>
            <person name="Peters T."/>
            <person name="Grant K."/>
        </authorList>
    </citation>
    <scope>NUCLEOTIDE SEQUENCE</scope>
    <source>
        <strain evidence="5">412057</strain>
    </source>
</reference>
<dbReference type="Pfam" id="PF01381">
    <property type="entry name" value="HTH_3"/>
    <property type="match status" value="1"/>
</dbReference>
<dbReference type="AlphaFoldDB" id="A0A163CJ93"/>
<evidence type="ECO:0000256" key="2">
    <source>
        <dbReference type="ARBA" id="ARBA00023125"/>
    </source>
</evidence>
<dbReference type="EMBL" id="UFYN01000002">
    <property type="protein sequence ID" value="STD44484.1"/>
    <property type="molecule type" value="Genomic_DNA"/>
</dbReference>
<dbReference type="PANTHER" id="PTHR40661:SF3">
    <property type="entry name" value="FELS-1 PROPHAGE TRANSCRIPTIONAL REGULATOR"/>
    <property type="match status" value="1"/>
</dbReference>
<gene>
    <name evidence="7" type="primary">cI</name>
    <name evidence="5" type="ORF">DL968_09210</name>
    <name evidence="6" type="ORF">I6H02_08310</name>
    <name evidence="7" type="ORF">NCTC11181_03501</name>
</gene>
<evidence type="ECO:0000256" key="1">
    <source>
        <dbReference type="ARBA" id="ARBA00023015"/>
    </source>
</evidence>
<dbReference type="Gene3D" id="1.10.260.40">
    <property type="entry name" value="lambda repressor-like DNA-binding domains"/>
    <property type="match status" value="1"/>
</dbReference>
<proteinExistence type="predicted"/>
<evidence type="ECO:0000256" key="3">
    <source>
        <dbReference type="ARBA" id="ARBA00023163"/>
    </source>
</evidence>
<dbReference type="EMBL" id="CP065611">
    <property type="protein sequence ID" value="QPR06369.1"/>
    <property type="molecule type" value="Genomic_DNA"/>
</dbReference>
<keyword evidence="3" id="KW-0804">Transcription</keyword>
<evidence type="ECO:0000313" key="5">
    <source>
        <dbReference type="EMBL" id="EGE1987817.1"/>
    </source>
</evidence>
<accession>A0A163CJ93</accession>
<keyword evidence="2" id="KW-0238">DNA-binding</keyword>
<dbReference type="InterPro" id="IPR015927">
    <property type="entry name" value="Peptidase_S24_S26A/B/C"/>
</dbReference>
<dbReference type="InterPro" id="IPR039418">
    <property type="entry name" value="LexA-like"/>
</dbReference>
<dbReference type="InterPro" id="IPR010982">
    <property type="entry name" value="Lambda_DNA-bd_dom_sf"/>
</dbReference>
<sequence>MNLANRAKKRRTELNLTQVEVAKRAGISQQSIEAIENGKTLKPRNLLALASALECDPKWLLLGGDVVTDFNYGARRVPVLSYVQAGAFTSAELLREEGDFEYILTTAELSESSFALRIRGDSMEPEFKEGDIVIIDTDVYPTPGEFVAACNGSHEATFKKYRPVGIGAKGEEDFELVPLNSDYPICRSWEKPIKIIGTMVEHRIFRRKR</sequence>
<dbReference type="EMBL" id="AAVTXU010000027">
    <property type="protein sequence ID" value="EGE1987817.1"/>
    <property type="molecule type" value="Genomic_DNA"/>
</dbReference>
<feature type="domain" description="HTH cro/C1-type" evidence="4">
    <location>
        <begin position="8"/>
        <end position="60"/>
    </location>
</feature>
<name>A0A163CJ93_ECOLX</name>
<organism evidence="5 10">
    <name type="scientific">Escherichia coli</name>
    <dbReference type="NCBI Taxonomy" id="562"/>
    <lineage>
        <taxon>Bacteria</taxon>
        <taxon>Pseudomonadati</taxon>
        <taxon>Pseudomonadota</taxon>
        <taxon>Gammaproteobacteria</taxon>
        <taxon>Enterobacterales</taxon>
        <taxon>Enterobacteriaceae</taxon>
        <taxon>Escherichia</taxon>
    </lineage>
</organism>
<dbReference type="Proteomes" id="UP000854059">
    <property type="component" value="Unassembled WGS sequence"/>
</dbReference>
<dbReference type="InterPro" id="IPR001387">
    <property type="entry name" value="Cro/C1-type_HTH"/>
</dbReference>
<keyword evidence="1" id="KW-0805">Transcription regulation</keyword>
<dbReference type="Pfam" id="PF00717">
    <property type="entry name" value="Peptidase_S24"/>
    <property type="match status" value="1"/>
</dbReference>
<dbReference type="Proteomes" id="UP000254219">
    <property type="component" value="Unassembled WGS sequence"/>
</dbReference>
<dbReference type="SUPFAM" id="SSF47413">
    <property type="entry name" value="lambda repressor-like DNA-binding domains"/>
    <property type="match status" value="1"/>
</dbReference>
<dbReference type="InterPro" id="IPR036286">
    <property type="entry name" value="LexA/Signal_pep-like_sf"/>
</dbReference>
<dbReference type="SUPFAM" id="SSF51306">
    <property type="entry name" value="LexA/Signal peptidase"/>
    <property type="match status" value="1"/>
</dbReference>
<dbReference type="CDD" id="cd06529">
    <property type="entry name" value="S24_LexA-like"/>
    <property type="match status" value="1"/>
</dbReference>